<organism evidence="2 3">
    <name type="scientific">Actinomycetospora lemnae</name>
    <dbReference type="NCBI Taxonomy" id="3019891"/>
    <lineage>
        <taxon>Bacteria</taxon>
        <taxon>Bacillati</taxon>
        <taxon>Actinomycetota</taxon>
        <taxon>Actinomycetes</taxon>
        <taxon>Pseudonocardiales</taxon>
        <taxon>Pseudonocardiaceae</taxon>
        <taxon>Actinomycetospora</taxon>
    </lineage>
</organism>
<dbReference type="EMBL" id="JAQZAO010000004">
    <property type="protein sequence ID" value="MDD7965890.1"/>
    <property type="molecule type" value="Genomic_DNA"/>
</dbReference>
<evidence type="ECO:0000313" key="3">
    <source>
        <dbReference type="Proteomes" id="UP001300763"/>
    </source>
</evidence>
<evidence type="ECO:0000313" key="2">
    <source>
        <dbReference type="EMBL" id="MDD7965890.1"/>
    </source>
</evidence>
<keyword evidence="3" id="KW-1185">Reference proteome</keyword>
<dbReference type="Proteomes" id="UP001300763">
    <property type="component" value="Unassembled WGS sequence"/>
</dbReference>
<reference evidence="2 3" key="1">
    <citation type="submission" date="2023-02" db="EMBL/GenBank/DDBJ databases">
        <title>Genome sequencing required for Actinomycetospora new species description.</title>
        <authorList>
            <person name="Saimee Y."/>
            <person name="Duangmal K."/>
        </authorList>
    </citation>
    <scope>NUCLEOTIDE SEQUENCE [LARGE SCALE GENOMIC DNA]</scope>
    <source>
        <strain evidence="2 3">DW7H6</strain>
    </source>
</reference>
<comment type="caution">
    <text evidence="2">The sequence shown here is derived from an EMBL/GenBank/DDBJ whole genome shotgun (WGS) entry which is preliminary data.</text>
</comment>
<evidence type="ECO:0000256" key="1">
    <source>
        <dbReference type="SAM" id="MobiDB-lite"/>
    </source>
</evidence>
<sequence length="136" mass="14659">MYELNAPINAARMKTVATGYSQQLERWEDGPTGRRSTGLPLLDDATGAPITIHDVMLPTGRDGRLELHGVRVIGHEVPDLEPYTEVELEDLNARVRPARNGAKGIEVSFSASAIRPATGTDSRSARKHTGDETAAA</sequence>
<accession>A0ABT5SSS2</accession>
<feature type="region of interest" description="Disordered" evidence="1">
    <location>
        <begin position="105"/>
        <end position="136"/>
    </location>
</feature>
<protein>
    <submittedName>
        <fullName evidence="2">Uncharacterized protein</fullName>
    </submittedName>
</protein>
<proteinExistence type="predicted"/>
<dbReference type="RefSeq" id="WP_274200424.1">
    <property type="nucleotide sequence ID" value="NZ_JAQZAO010000004.1"/>
</dbReference>
<gene>
    <name evidence="2" type="ORF">PGB27_11095</name>
</gene>
<name>A0ABT5SSS2_9PSEU</name>